<gene>
    <name evidence="1" type="ORF">JRQ81_007153</name>
</gene>
<dbReference type="EMBL" id="JAPFRF010000015">
    <property type="protein sequence ID" value="KAJ7310255.1"/>
    <property type="molecule type" value="Genomic_DNA"/>
</dbReference>
<feature type="non-terminal residue" evidence="1">
    <location>
        <position position="1"/>
    </location>
</feature>
<evidence type="ECO:0000313" key="1">
    <source>
        <dbReference type="EMBL" id="KAJ7310255.1"/>
    </source>
</evidence>
<sequence length="488" mass="52656">MMMMMKKKKKGRASCLFSGTLAAEMRLSPSCFPAGGEGSSPDTRGRLFAGHRQGLAGSSPITNPAIPVQSVSPPSCLSAEHLILSAEMKLGVGVGKSRLFGACRAFLSLVTSCEGVGAACCLPLCNSDPSPCSAKENHNLLGNCCFKINIHCAQIALVLAWGSGVYIGMQPSSRPRSAQPQSRTREGVGAGGYTAAGLQMEPESFVAFSMQSVSEAGACCLAFLDDRCRVWYASCRVKIGPSRRGNSHDEHFEGGTQERDKLNTTRDVFSILSRLADEKEDFRLVSYPGSEDVAFLAWNRQTGTGTASDPKGCFGCSSWHGQVELQETFNWSFVTYPTVDKEPQCEADKALASSRLCLPLRQQQPQPSSQGETRVAWRSAIISLAVSFKTMGSEASSPLRDGRQGGCFVKQRRHTEQAFAGQGIIIIIIILKGRREGKEAVNKEKGMSLEAMCGFLICLRHSDALKPLADDIGLPNERSLHAKGKDER</sequence>
<dbReference type="AlphaFoldDB" id="A0A9Q0XCX0"/>
<accession>A0A9Q0XCX0</accession>
<organism evidence="1 2">
    <name type="scientific">Phrynocephalus forsythii</name>
    <dbReference type="NCBI Taxonomy" id="171643"/>
    <lineage>
        <taxon>Eukaryota</taxon>
        <taxon>Metazoa</taxon>
        <taxon>Chordata</taxon>
        <taxon>Craniata</taxon>
        <taxon>Vertebrata</taxon>
        <taxon>Euteleostomi</taxon>
        <taxon>Lepidosauria</taxon>
        <taxon>Squamata</taxon>
        <taxon>Bifurcata</taxon>
        <taxon>Unidentata</taxon>
        <taxon>Episquamata</taxon>
        <taxon>Toxicofera</taxon>
        <taxon>Iguania</taxon>
        <taxon>Acrodonta</taxon>
        <taxon>Agamidae</taxon>
        <taxon>Agaminae</taxon>
        <taxon>Phrynocephalus</taxon>
    </lineage>
</organism>
<keyword evidence="2" id="KW-1185">Reference proteome</keyword>
<name>A0A9Q0XCX0_9SAUR</name>
<evidence type="ECO:0000313" key="2">
    <source>
        <dbReference type="Proteomes" id="UP001142489"/>
    </source>
</evidence>
<protein>
    <submittedName>
        <fullName evidence="1">Uncharacterized protein</fullName>
    </submittedName>
</protein>
<proteinExistence type="predicted"/>
<reference evidence="1" key="1">
    <citation type="journal article" date="2023" name="DNA Res.">
        <title>Chromosome-level genome assembly of Phrynocephalus forsythii using third-generation DNA sequencing and Hi-C analysis.</title>
        <authorList>
            <person name="Qi Y."/>
            <person name="Zhao W."/>
            <person name="Zhao Y."/>
            <person name="Niu C."/>
            <person name="Cao S."/>
            <person name="Zhang Y."/>
        </authorList>
    </citation>
    <scope>NUCLEOTIDE SEQUENCE</scope>
    <source>
        <tissue evidence="1">Muscle</tissue>
    </source>
</reference>
<comment type="caution">
    <text evidence="1">The sequence shown here is derived from an EMBL/GenBank/DDBJ whole genome shotgun (WGS) entry which is preliminary data.</text>
</comment>
<dbReference type="Proteomes" id="UP001142489">
    <property type="component" value="Unassembled WGS sequence"/>
</dbReference>